<dbReference type="Pfam" id="PF07707">
    <property type="entry name" value="BACK"/>
    <property type="match status" value="1"/>
</dbReference>
<sequence>MEVKYETDFQQSLLSKLYAEREKTGDIEFYFSSSSERVKAHKFILAACSQYFETLLLKIQNEAETDCEYSEKADAIAYKEISEKFFRLILEFIYLGAINESKLSDEDIITAYNESQEIRFTEMNRLFFEKLKNITIKTENIDQIYKLATKYQCADLLKQCSSFIEKHSFSFIEDVDVFKLFSSELAYEIIKNAPNKEEIDKLRAIIEWHETNQSSEISQLLQLISFDRIDASDLYETIRGTKLCNSILLYEKWFQARAKHKKRKCETQDSNSFKRSVLPDYEDMSISDNDMENELTIDLRSSEDSATVARKEMHKIFTKKIMCKLYLNNKLSDLVFKYGETVFPAQKIILVESCDHFKSLMSKSDSRVEKILLDEIPPASLHLILKFIYTGHAELDELDENQLLDLCKISKKILIKELFDSITSRLQEIWNKNKAKTEDNLNEKKAKQDNENRAETITKIEKLREEVKGVLNVVTTKLPMFFNQASNQTKSALQNEMKNCKTEAIEEMRRIPETALVEVECVKQQNIVLSQQIAKMNASIEMLETAMEEIKKDFACEFLKIGEKLKKLNENIKEVDNLKSALNDCADSCQKIELAMVGRINYVWYLCECSKQWVFTERHFNECTKVYGMKYELCGYCKVGRISFTINRCNGFHSDLHIGFSENGFNETYAIKYADLAPRNTVPFPSRVLVKFINFWTKSGSYFKVSNLSIE</sequence>
<dbReference type="Pfam" id="PF00651">
    <property type="entry name" value="BTB"/>
    <property type="match status" value="2"/>
</dbReference>
<dbReference type="GO" id="GO:0048512">
    <property type="term" value="P:circadian behavior"/>
    <property type="evidence" value="ECO:0007669"/>
    <property type="project" value="TreeGrafter"/>
</dbReference>
<name>A0A3S3NHH6_9ACAR</name>
<dbReference type="InterPro" id="IPR011333">
    <property type="entry name" value="SKP1/BTB/POZ_sf"/>
</dbReference>
<dbReference type="GO" id="GO:0008344">
    <property type="term" value="P:adult locomotory behavior"/>
    <property type="evidence" value="ECO:0007669"/>
    <property type="project" value="TreeGrafter"/>
</dbReference>
<dbReference type="PANTHER" id="PTHR46306:SF1">
    <property type="entry name" value="BTB_POZ DOMAIN-CONTAINING PROTEIN 9"/>
    <property type="match status" value="1"/>
</dbReference>
<organism evidence="3 4">
    <name type="scientific">Dinothrombium tinctorium</name>
    <dbReference type="NCBI Taxonomy" id="1965070"/>
    <lineage>
        <taxon>Eukaryota</taxon>
        <taxon>Metazoa</taxon>
        <taxon>Ecdysozoa</taxon>
        <taxon>Arthropoda</taxon>
        <taxon>Chelicerata</taxon>
        <taxon>Arachnida</taxon>
        <taxon>Acari</taxon>
        <taxon>Acariformes</taxon>
        <taxon>Trombidiformes</taxon>
        <taxon>Prostigmata</taxon>
        <taxon>Anystina</taxon>
        <taxon>Parasitengona</taxon>
        <taxon>Trombidioidea</taxon>
        <taxon>Trombidiidae</taxon>
        <taxon>Dinothrombium</taxon>
    </lineage>
</organism>
<dbReference type="GO" id="GO:0050804">
    <property type="term" value="P:modulation of chemical synaptic transmission"/>
    <property type="evidence" value="ECO:0007669"/>
    <property type="project" value="TreeGrafter"/>
</dbReference>
<comment type="caution">
    <text evidence="3">The sequence shown here is derived from an EMBL/GenBank/DDBJ whole genome shotgun (WGS) entry which is preliminary data.</text>
</comment>
<evidence type="ECO:0000259" key="2">
    <source>
        <dbReference type="PROSITE" id="PS50097"/>
    </source>
</evidence>
<dbReference type="OrthoDB" id="10027872at2759"/>
<evidence type="ECO:0000313" key="4">
    <source>
        <dbReference type="Proteomes" id="UP000285301"/>
    </source>
</evidence>
<dbReference type="SUPFAM" id="SSF54695">
    <property type="entry name" value="POZ domain"/>
    <property type="match status" value="2"/>
</dbReference>
<dbReference type="STRING" id="1965070.A0A3S3NHH6"/>
<keyword evidence="1" id="KW-0175">Coiled coil</keyword>
<dbReference type="InterPro" id="IPR011705">
    <property type="entry name" value="BACK"/>
</dbReference>
<dbReference type="SMART" id="SM00225">
    <property type="entry name" value="BTB"/>
    <property type="match status" value="2"/>
</dbReference>
<dbReference type="Gene3D" id="3.30.710.10">
    <property type="entry name" value="Potassium Channel Kv1.1, Chain A"/>
    <property type="match status" value="2"/>
</dbReference>
<protein>
    <submittedName>
        <fullName evidence="3">BTB/POZ domain-containing protein 9-like protein</fullName>
    </submittedName>
</protein>
<feature type="domain" description="BTB" evidence="2">
    <location>
        <begin position="25"/>
        <end position="102"/>
    </location>
</feature>
<feature type="domain" description="BTB" evidence="2">
    <location>
        <begin position="332"/>
        <end position="397"/>
    </location>
</feature>
<dbReference type="GO" id="GO:0005737">
    <property type="term" value="C:cytoplasm"/>
    <property type="evidence" value="ECO:0007669"/>
    <property type="project" value="TreeGrafter"/>
</dbReference>
<dbReference type="PROSITE" id="PS50097">
    <property type="entry name" value="BTB"/>
    <property type="match status" value="2"/>
</dbReference>
<evidence type="ECO:0000256" key="1">
    <source>
        <dbReference type="SAM" id="Coils"/>
    </source>
</evidence>
<dbReference type="CDD" id="cd18186">
    <property type="entry name" value="BTB_POZ_ZBTB_KLHL-like"/>
    <property type="match status" value="1"/>
</dbReference>
<dbReference type="AlphaFoldDB" id="A0A3S3NHH6"/>
<dbReference type="PANTHER" id="PTHR46306">
    <property type="entry name" value="BTB/POZ DOMAIN-CONTAINING PROTEIN 9"/>
    <property type="match status" value="1"/>
</dbReference>
<keyword evidence="4" id="KW-1185">Reference proteome</keyword>
<feature type="coiled-coil region" evidence="1">
    <location>
        <begin position="434"/>
        <end position="585"/>
    </location>
</feature>
<gene>
    <name evidence="3" type="ORF">B4U79_16577</name>
</gene>
<dbReference type="InterPro" id="IPR000210">
    <property type="entry name" value="BTB/POZ_dom"/>
</dbReference>
<dbReference type="InterPro" id="IPR052407">
    <property type="entry name" value="BTB_POZ_domain_cont_9"/>
</dbReference>
<reference evidence="3 4" key="1">
    <citation type="journal article" date="2018" name="Gigascience">
        <title>Genomes of trombidid mites reveal novel predicted allergens and laterally-transferred genes associated with secondary metabolism.</title>
        <authorList>
            <person name="Dong X."/>
            <person name="Chaisiri K."/>
            <person name="Xia D."/>
            <person name="Armstrong S.D."/>
            <person name="Fang Y."/>
            <person name="Donnelly M.J."/>
            <person name="Kadowaki T."/>
            <person name="McGarry J.W."/>
            <person name="Darby A.C."/>
            <person name="Makepeace B.L."/>
        </authorList>
    </citation>
    <scope>NUCLEOTIDE SEQUENCE [LARGE SCALE GENOMIC DNA]</scope>
    <source>
        <strain evidence="3">UoL-WK</strain>
    </source>
</reference>
<dbReference type="SMART" id="SM00875">
    <property type="entry name" value="BACK"/>
    <property type="match status" value="1"/>
</dbReference>
<evidence type="ECO:0000313" key="3">
    <source>
        <dbReference type="EMBL" id="RWS02815.1"/>
    </source>
</evidence>
<proteinExistence type="predicted"/>
<accession>A0A3S3NHH6</accession>
<dbReference type="Gene3D" id="1.25.40.420">
    <property type="match status" value="1"/>
</dbReference>
<dbReference type="EMBL" id="NCKU01007207">
    <property type="protein sequence ID" value="RWS02815.1"/>
    <property type="molecule type" value="Genomic_DNA"/>
</dbReference>
<dbReference type="Proteomes" id="UP000285301">
    <property type="component" value="Unassembled WGS sequence"/>
</dbReference>